<keyword evidence="1" id="KW-0472">Membrane</keyword>
<feature type="transmembrane region" description="Helical" evidence="1">
    <location>
        <begin position="55"/>
        <end position="77"/>
    </location>
</feature>
<keyword evidence="1" id="KW-0812">Transmembrane</keyword>
<evidence type="ECO:0000256" key="1">
    <source>
        <dbReference type="SAM" id="Phobius"/>
    </source>
</evidence>
<dbReference type="EMBL" id="CACRTG010000034">
    <property type="protein sequence ID" value="VYT33115.1"/>
    <property type="molecule type" value="Genomic_DNA"/>
</dbReference>
<gene>
    <name evidence="2" type="ORF">CNLFYP112_00548</name>
</gene>
<sequence>MSKFQSGFVSKIEEKKIFEEKQNDLKEKYNIDAQDVIIVEKNHVVKFFVKVMISFIKTVATISILVLAAIGLLTVVYPEVRNPFVELLVSFQEQIVSYF</sequence>
<reference evidence="2" key="1">
    <citation type="submission" date="2019-11" db="EMBL/GenBank/DDBJ databases">
        <authorList>
            <person name="Feng L."/>
        </authorList>
    </citation>
    <scope>NUCLEOTIDE SEQUENCE</scope>
    <source>
        <strain evidence="2">CnexileLFYP112</strain>
    </source>
</reference>
<dbReference type="AlphaFoldDB" id="A0A6N2VRK2"/>
<accession>A0A6N2VRK2</accession>
<name>A0A6N2VRK2_9FIRM</name>
<proteinExistence type="predicted"/>
<organism evidence="2">
    <name type="scientific">[Clostridium] nexile</name>
    <dbReference type="NCBI Taxonomy" id="29361"/>
    <lineage>
        <taxon>Bacteria</taxon>
        <taxon>Bacillati</taxon>
        <taxon>Bacillota</taxon>
        <taxon>Clostridia</taxon>
        <taxon>Lachnospirales</taxon>
        <taxon>Lachnospiraceae</taxon>
        <taxon>Tyzzerella</taxon>
    </lineage>
</organism>
<evidence type="ECO:0000313" key="2">
    <source>
        <dbReference type="EMBL" id="VYT33115.1"/>
    </source>
</evidence>
<protein>
    <submittedName>
        <fullName evidence="2">Uncharacterized protein</fullName>
    </submittedName>
</protein>
<keyword evidence="1" id="KW-1133">Transmembrane helix</keyword>